<sequence>QRIRCLLVDVNRLIGVFNIDPNRALDIILDCFMSSVRFYWAFYIALLDASPWCQSPADSLKVAQLVGWRLQFYISGRPSDYRFMDELTTMAALLITHRLVRLPDLYSMLQPSTGEAIDTEYETWLAKQKEQQLGDAGGLLAKMGGLDDMEEEGEDKHAAEEDSADSPDRWANQHALLCAKLLSMGDTQSALVYMKRFPNMVRVHQPLADLAARIVDASTVELYRRTDCVRAPVKSCLRMKTGITTPCPDASSDAVDAWKLPRARHGSIADAHVQPNVVLTPLVTRPADVFFYEKFWLLDAAQRMPAVRQLSDLPRVLAPWLNVAFLRLHQFPALITRLTRLCRYGLTCGLGKEAEWIGVLRAWILPSVSFSAPSAALSNELWLFISTLPLSKRYALYGDWDAILTSGRPMLPL</sequence>
<dbReference type="EMBL" id="JANBUP010003724">
    <property type="protein sequence ID" value="KAJ2795898.1"/>
    <property type="molecule type" value="Genomic_DNA"/>
</dbReference>
<reference evidence="1" key="1">
    <citation type="submission" date="2022-07" db="EMBL/GenBank/DDBJ databases">
        <title>Phylogenomic reconstructions and comparative analyses of Kickxellomycotina fungi.</title>
        <authorList>
            <person name="Reynolds N.K."/>
            <person name="Stajich J.E."/>
            <person name="Barry K."/>
            <person name="Grigoriev I.V."/>
            <person name="Crous P."/>
            <person name="Smith M.E."/>
        </authorList>
    </citation>
    <scope>NUCLEOTIDE SEQUENCE</scope>
    <source>
        <strain evidence="1">CBS 102833</strain>
    </source>
</reference>
<gene>
    <name evidence="1" type="primary">RLR1_2</name>
    <name evidence="1" type="ORF">H4S07_006365</name>
</gene>
<comment type="caution">
    <text evidence="1">The sequence shown here is derived from an EMBL/GenBank/DDBJ whole genome shotgun (WGS) entry which is preliminary data.</text>
</comment>
<dbReference type="Proteomes" id="UP001140096">
    <property type="component" value="Unassembled WGS sequence"/>
</dbReference>
<name>A0ACC1KWF3_9FUNG</name>
<protein>
    <submittedName>
        <fullName evidence="1">THO2 plays a role in transcriptional elongation</fullName>
    </submittedName>
</protein>
<evidence type="ECO:0000313" key="1">
    <source>
        <dbReference type="EMBL" id="KAJ2795898.1"/>
    </source>
</evidence>
<evidence type="ECO:0000313" key="2">
    <source>
        <dbReference type="Proteomes" id="UP001140096"/>
    </source>
</evidence>
<organism evidence="1 2">
    <name type="scientific">Coemansia furcata</name>
    <dbReference type="NCBI Taxonomy" id="417177"/>
    <lineage>
        <taxon>Eukaryota</taxon>
        <taxon>Fungi</taxon>
        <taxon>Fungi incertae sedis</taxon>
        <taxon>Zoopagomycota</taxon>
        <taxon>Kickxellomycotina</taxon>
        <taxon>Kickxellomycetes</taxon>
        <taxon>Kickxellales</taxon>
        <taxon>Kickxellaceae</taxon>
        <taxon>Coemansia</taxon>
    </lineage>
</organism>
<proteinExistence type="predicted"/>
<accession>A0ACC1KWF3</accession>
<feature type="non-terminal residue" evidence="1">
    <location>
        <position position="413"/>
    </location>
</feature>
<keyword evidence="2" id="KW-1185">Reference proteome</keyword>
<feature type="non-terminal residue" evidence="1">
    <location>
        <position position="1"/>
    </location>
</feature>